<dbReference type="RefSeq" id="WP_097400582.1">
    <property type="nucleotide sequence ID" value="NZ_CP158850.1"/>
</dbReference>
<evidence type="ECO:0000313" key="3">
    <source>
        <dbReference type="Proteomes" id="UP000219642"/>
    </source>
</evidence>
<sequence length="112" mass="12411">MNDIFLSLSVGMRVLMAVATPLARQRIKPNRFYGVRTALTLRDDAAWYRANRPFGKVMLACGAGFFLFPALPGHWRENADNATTRIVLFLLAVSVPVICALINASREKRGSS</sequence>
<keyword evidence="1" id="KW-0472">Membrane</keyword>
<dbReference type="InterPro" id="IPR025962">
    <property type="entry name" value="SdpI/YhfL"/>
</dbReference>
<name>A0ABX4IQ75_9ENTR</name>
<keyword evidence="1" id="KW-0812">Transmembrane</keyword>
<dbReference type="EMBL" id="NITV01000005">
    <property type="protein sequence ID" value="PDO86834.1"/>
    <property type="molecule type" value="Genomic_DNA"/>
</dbReference>
<comment type="caution">
    <text evidence="2">The sequence shown here is derived from an EMBL/GenBank/DDBJ whole genome shotgun (WGS) entry which is preliminary data.</text>
</comment>
<feature type="transmembrane region" description="Helical" evidence="1">
    <location>
        <begin position="86"/>
        <end position="104"/>
    </location>
</feature>
<protein>
    <recommendedName>
        <fullName evidence="4">SdpI family protein</fullName>
    </recommendedName>
</protein>
<evidence type="ECO:0000313" key="2">
    <source>
        <dbReference type="EMBL" id="PDO86834.1"/>
    </source>
</evidence>
<keyword evidence="3" id="KW-1185">Reference proteome</keyword>
<gene>
    <name evidence="2" type="ORF">BK796_10290</name>
</gene>
<evidence type="ECO:0000256" key="1">
    <source>
        <dbReference type="SAM" id="Phobius"/>
    </source>
</evidence>
<organism evidence="2 3">
    <name type="scientific">Kosakonia pseudosacchari</name>
    <dbReference type="NCBI Taxonomy" id="1646340"/>
    <lineage>
        <taxon>Bacteria</taxon>
        <taxon>Pseudomonadati</taxon>
        <taxon>Pseudomonadota</taxon>
        <taxon>Gammaproteobacteria</taxon>
        <taxon>Enterobacterales</taxon>
        <taxon>Enterobacteriaceae</taxon>
        <taxon>Kosakonia</taxon>
    </lineage>
</organism>
<reference evidence="2 3" key="1">
    <citation type="submission" date="2017-06" db="EMBL/GenBank/DDBJ databases">
        <title>Draft genome sequence of nitrogen-fixing Kosakonia pseudosacchari strain NN143 isolated from sugarcane roots.</title>
        <authorList>
            <person name="Li Y."/>
            <person name="Li S."/>
            <person name="Lin L."/>
            <person name="Wu X."/>
            <person name="Yang L."/>
            <person name="Li Y."/>
            <person name="An Q."/>
        </authorList>
    </citation>
    <scope>NUCLEOTIDE SEQUENCE [LARGE SCALE GENOMIC DNA]</scope>
    <source>
        <strain evidence="2 3">NN143</strain>
    </source>
</reference>
<dbReference type="Pfam" id="PF13630">
    <property type="entry name" value="SdpI"/>
    <property type="match status" value="1"/>
</dbReference>
<dbReference type="Proteomes" id="UP000219642">
    <property type="component" value="Unassembled WGS sequence"/>
</dbReference>
<feature type="transmembrane region" description="Helical" evidence="1">
    <location>
        <begin position="57"/>
        <end position="74"/>
    </location>
</feature>
<feature type="transmembrane region" description="Helical" evidence="1">
    <location>
        <begin position="6"/>
        <end position="23"/>
    </location>
</feature>
<proteinExistence type="predicted"/>
<evidence type="ECO:0008006" key="4">
    <source>
        <dbReference type="Google" id="ProtNLM"/>
    </source>
</evidence>
<keyword evidence="1" id="KW-1133">Transmembrane helix</keyword>
<accession>A0ABX4IQ75</accession>